<comment type="catalytic activity">
    <reaction evidence="7 8">
        <text>UDP-alpha-D-glucose + 2 NAD(+) + H2O = UDP-alpha-D-glucuronate + 2 NADH + 3 H(+)</text>
        <dbReference type="Rhea" id="RHEA:23596"/>
        <dbReference type="ChEBI" id="CHEBI:15377"/>
        <dbReference type="ChEBI" id="CHEBI:15378"/>
        <dbReference type="ChEBI" id="CHEBI:57540"/>
        <dbReference type="ChEBI" id="CHEBI:57945"/>
        <dbReference type="ChEBI" id="CHEBI:58052"/>
        <dbReference type="ChEBI" id="CHEBI:58885"/>
        <dbReference type="EC" id="1.1.1.22"/>
    </reaction>
</comment>
<evidence type="ECO:0000256" key="5">
    <source>
        <dbReference type="ARBA" id="ARBA00023002"/>
    </source>
</evidence>
<dbReference type="InterPro" id="IPR008927">
    <property type="entry name" value="6-PGluconate_DH-like_C_sf"/>
</dbReference>
<dbReference type="SUPFAM" id="SSF52413">
    <property type="entry name" value="UDP-glucose/GDP-mannose dehydrogenase C-terminal domain"/>
    <property type="match status" value="1"/>
</dbReference>
<evidence type="ECO:0000313" key="11">
    <source>
        <dbReference type="EMBL" id="KAK5642331.1"/>
    </source>
</evidence>
<feature type="domain" description="UDP-glucose/GDP-mannose dehydrogenase C-terminal" evidence="10">
    <location>
        <begin position="330"/>
        <end position="446"/>
    </location>
</feature>
<evidence type="ECO:0000256" key="7">
    <source>
        <dbReference type="ARBA" id="ARBA00047473"/>
    </source>
</evidence>
<evidence type="ECO:0000256" key="1">
    <source>
        <dbReference type="ARBA" id="ARBA00004701"/>
    </source>
</evidence>
<dbReference type="InterPro" id="IPR014027">
    <property type="entry name" value="UDP-Glc/GDP-Man_DH_C"/>
</dbReference>
<evidence type="ECO:0000256" key="6">
    <source>
        <dbReference type="ARBA" id="ARBA00023027"/>
    </source>
</evidence>
<dbReference type="InterPro" id="IPR028356">
    <property type="entry name" value="UDPglc_DH_euk"/>
</dbReference>
<dbReference type="PANTHER" id="PTHR11374">
    <property type="entry name" value="UDP-GLUCOSE DEHYDROGENASE/UDP-MANNAC DEHYDROGENASE"/>
    <property type="match status" value="1"/>
</dbReference>
<dbReference type="GO" id="GO:0051287">
    <property type="term" value="F:NAD binding"/>
    <property type="evidence" value="ECO:0007669"/>
    <property type="project" value="InterPro"/>
</dbReference>
<dbReference type="GO" id="GO:0006024">
    <property type="term" value="P:glycosaminoglycan biosynthetic process"/>
    <property type="evidence" value="ECO:0007669"/>
    <property type="project" value="TreeGrafter"/>
</dbReference>
<dbReference type="InterPro" id="IPR014026">
    <property type="entry name" value="UDP-Glc/GDP-Man_DH_dimer"/>
</dbReference>
<evidence type="ECO:0000256" key="8">
    <source>
        <dbReference type="PIRNR" id="PIRNR000124"/>
    </source>
</evidence>
<feature type="binding site" evidence="9">
    <location>
        <begin position="9"/>
        <end position="14"/>
    </location>
    <ligand>
        <name>NAD(+)</name>
        <dbReference type="ChEBI" id="CHEBI:57540"/>
    </ligand>
</feature>
<dbReference type="GO" id="GO:0003979">
    <property type="term" value="F:UDP-glucose 6-dehydrogenase activity"/>
    <property type="evidence" value="ECO:0007669"/>
    <property type="project" value="UniProtKB-EC"/>
</dbReference>
<dbReference type="Pfam" id="PF03720">
    <property type="entry name" value="UDPG_MGDP_dh_C"/>
    <property type="match status" value="1"/>
</dbReference>
<evidence type="ECO:0000256" key="2">
    <source>
        <dbReference type="ARBA" id="ARBA00006601"/>
    </source>
</evidence>
<dbReference type="PIRSF" id="PIRSF000124">
    <property type="entry name" value="UDPglc_GDPman_dh"/>
    <property type="match status" value="1"/>
</dbReference>
<dbReference type="InterPro" id="IPR036291">
    <property type="entry name" value="NAD(P)-bd_dom_sf"/>
</dbReference>
<evidence type="ECO:0000259" key="10">
    <source>
        <dbReference type="SMART" id="SM00984"/>
    </source>
</evidence>
<dbReference type="InterPro" id="IPR017476">
    <property type="entry name" value="UDP-Glc/GDP-Man"/>
</dbReference>
<evidence type="ECO:0000256" key="9">
    <source>
        <dbReference type="PIRSR" id="PIRSR500133-3"/>
    </source>
</evidence>
<feature type="binding site" evidence="9">
    <location>
        <begin position="128"/>
        <end position="129"/>
    </location>
    <ligand>
        <name>NAD(+)</name>
        <dbReference type="ChEBI" id="CHEBI:57540"/>
    </ligand>
</feature>
<dbReference type="FunFam" id="1.20.5.100:FF:000001">
    <property type="entry name" value="UDP-glucose 6-dehydrogenase"/>
    <property type="match status" value="1"/>
</dbReference>
<dbReference type="SMART" id="SM00984">
    <property type="entry name" value="UDPG_MGDP_dh_C"/>
    <property type="match status" value="1"/>
</dbReference>
<dbReference type="NCBIfam" id="TIGR03026">
    <property type="entry name" value="NDP-sugDHase"/>
    <property type="match status" value="1"/>
</dbReference>
<comment type="caution">
    <text evidence="11">The sequence shown here is derived from an EMBL/GenBank/DDBJ whole genome shotgun (WGS) entry which is preliminary data.</text>
</comment>
<keyword evidence="12" id="KW-1185">Reference proteome</keyword>
<dbReference type="EC" id="1.1.1.22" evidence="3 8"/>
<dbReference type="FunFam" id="3.40.50.720:FF:000032">
    <property type="entry name" value="UDP-glucose 6-dehydrogenase"/>
    <property type="match status" value="1"/>
</dbReference>
<dbReference type="Gene3D" id="1.20.5.100">
    <property type="entry name" value="Cytochrome c1, transmembrane anchor, C-terminal"/>
    <property type="match status" value="1"/>
</dbReference>
<dbReference type="Pfam" id="PF00984">
    <property type="entry name" value="UDPG_MGDP_dh"/>
    <property type="match status" value="1"/>
</dbReference>
<dbReference type="PIRSF" id="PIRSF500133">
    <property type="entry name" value="UDPglc_DH_euk"/>
    <property type="match status" value="1"/>
</dbReference>
<evidence type="ECO:0000256" key="3">
    <source>
        <dbReference type="ARBA" id="ARBA00012954"/>
    </source>
</evidence>
<dbReference type="Pfam" id="PF03721">
    <property type="entry name" value="UDPG_MGDP_dh_N"/>
    <property type="match status" value="1"/>
</dbReference>
<dbReference type="Proteomes" id="UP001329430">
    <property type="component" value="Chromosome 6"/>
</dbReference>
<dbReference type="SUPFAM" id="SSF51735">
    <property type="entry name" value="NAD(P)-binding Rossmann-fold domains"/>
    <property type="match status" value="1"/>
</dbReference>
<gene>
    <name evidence="11" type="ORF">RI129_008498</name>
</gene>
<evidence type="ECO:0000313" key="12">
    <source>
        <dbReference type="Proteomes" id="UP001329430"/>
    </source>
</evidence>
<feature type="binding site" evidence="9">
    <location>
        <position position="34"/>
    </location>
    <ligand>
        <name>NAD(+)</name>
        <dbReference type="ChEBI" id="CHEBI:57540"/>
    </ligand>
</feature>
<name>A0AAN7VC40_9COLE</name>
<keyword evidence="5 8" id="KW-0560">Oxidoreductase</keyword>
<sequence length="468" mass="51756">MMTKICFLGAGHIGGLTSSVIALKCPHVEVTVCDVVAETISKWNSDKLPFYEPGLYDIVKACRGRNLFFTNDYATAIEKADVIFITANVPTKTSGIGKGKAVDLQHVENAARMIAWYSKSNKVVVEKSTVPVRAAESIMHMLNANKSANVTFQVLSNPAFLAQGCAIEDLLRPQRILIGSEDSSDGTDAFNKLCSIYEHWVPKEKIISSNTWSSELSALATNAMLAQRISSINSLSAVCESVGADVSDVSHAIGCDSRIGSRYLHSSIGFGGSRFQRDILNLIYICEYLNLPEVATYWQHVIDMNEYQKTRFSSNIVDVLHNTVKGKRIALLGFSIKKNTVDTQQSPAIHIAKTLLDEGATLHIYDPKVEESQIFEDLGHSPVCEIPECLPKFLKIYADAYSALNGTHAIVLCTAWDEFMSLDYKQIYSKMMKPAYIFDGCKSLDHPNLMKIGFHVHTIGKKIWVTVP</sequence>
<dbReference type="Gene3D" id="3.40.50.720">
    <property type="entry name" value="NAD(P)-binding Rossmann-like Domain"/>
    <property type="match status" value="2"/>
</dbReference>
<organism evidence="11 12">
    <name type="scientific">Pyrocoelia pectoralis</name>
    <dbReference type="NCBI Taxonomy" id="417401"/>
    <lineage>
        <taxon>Eukaryota</taxon>
        <taxon>Metazoa</taxon>
        <taxon>Ecdysozoa</taxon>
        <taxon>Arthropoda</taxon>
        <taxon>Hexapoda</taxon>
        <taxon>Insecta</taxon>
        <taxon>Pterygota</taxon>
        <taxon>Neoptera</taxon>
        <taxon>Endopterygota</taxon>
        <taxon>Coleoptera</taxon>
        <taxon>Polyphaga</taxon>
        <taxon>Elateriformia</taxon>
        <taxon>Elateroidea</taxon>
        <taxon>Lampyridae</taxon>
        <taxon>Lampyrinae</taxon>
        <taxon>Pyrocoelia</taxon>
    </lineage>
</organism>
<dbReference type="InterPro" id="IPR001732">
    <property type="entry name" value="UDP-Glc/GDP-Man_DH_N"/>
</dbReference>
<dbReference type="FunFam" id="3.40.50.720:FF:000114">
    <property type="entry name" value="UDP-glucose 6-dehydrogenase"/>
    <property type="match status" value="1"/>
</dbReference>
<dbReference type="SUPFAM" id="SSF48179">
    <property type="entry name" value="6-phosphogluconate dehydrogenase C-terminal domain-like"/>
    <property type="match status" value="1"/>
</dbReference>
<comment type="similarity">
    <text evidence="2 8">Belongs to the UDP-glucose/GDP-mannose dehydrogenase family.</text>
</comment>
<dbReference type="PANTHER" id="PTHR11374:SF3">
    <property type="entry name" value="UDP-GLUCOSE 6-DEHYDROGENASE"/>
    <property type="match status" value="1"/>
</dbReference>
<proteinExistence type="inferred from homology"/>
<reference evidence="11 12" key="1">
    <citation type="journal article" date="2024" name="Insects">
        <title>An Improved Chromosome-Level Genome Assembly of the Firefly Pyrocoelia pectoralis.</title>
        <authorList>
            <person name="Fu X."/>
            <person name="Meyer-Rochow V.B."/>
            <person name="Ballantyne L."/>
            <person name="Zhu X."/>
        </authorList>
    </citation>
    <scope>NUCLEOTIDE SEQUENCE [LARGE SCALE GENOMIC DNA]</scope>
    <source>
        <strain evidence="11">XCY_ONT2</strain>
    </source>
</reference>
<evidence type="ECO:0000256" key="4">
    <source>
        <dbReference type="ARBA" id="ARBA00015132"/>
    </source>
</evidence>
<comment type="pathway">
    <text evidence="1">Nucleotide-sugar biosynthesis; UDP-alpha-D-glucuronate biosynthesis; UDP-alpha-D-glucuronate from UDP-alpha-D-glucose: step 1/1.</text>
</comment>
<dbReference type="InterPro" id="IPR036220">
    <property type="entry name" value="UDP-Glc/GDP-Man_DH_C_sf"/>
</dbReference>
<dbReference type="EMBL" id="JAVRBK010000006">
    <property type="protein sequence ID" value="KAK5642331.1"/>
    <property type="molecule type" value="Genomic_DNA"/>
</dbReference>
<dbReference type="GO" id="GO:0005634">
    <property type="term" value="C:nucleus"/>
    <property type="evidence" value="ECO:0007669"/>
    <property type="project" value="TreeGrafter"/>
</dbReference>
<accession>A0AAN7VC40</accession>
<protein>
    <recommendedName>
        <fullName evidence="4 8">UDP-glucose 6-dehydrogenase</fullName>
        <ecNumber evidence="3 8">1.1.1.22</ecNumber>
    </recommendedName>
</protein>
<keyword evidence="6 8" id="KW-0520">NAD</keyword>
<comment type="function">
    <text evidence="8">Involved in the biosynthesis of glycosaminoglycans; hyaluronan, chondroitin sulfate, and heparan sulfate.</text>
</comment>
<dbReference type="AlphaFoldDB" id="A0AAN7VC40"/>